<evidence type="ECO:0000313" key="1">
    <source>
        <dbReference type="EMBL" id="GBG80239.1"/>
    </source>
</evidence>
<gene>
    <name evidence="1" type="ORF">CBR_g30604</name>
</gene>
<dbReference type="AlphaFoldDB" id="A0A388LD57"/>
<protein>
    <submittedName>
        <fullName evidence="1">Uncharacterized protein</fullName>
    </submittedName>
</protein>
<organism evidence="1 2">
    <name type="scientific">Chara braunii</name>
    <name type="common">Braun's stonewort</name>
    <dbReference type="NCBI Taxonomy" id="69332"/>
    <lineage>
        <taxon>Eukaryota</taxon>
        <taxon>Viridiplantae</taxon>
        <taxon>Streptophyta</taxon>
        <taxon>Charophyceae</taxon>
        <taxon>Charales</taxon>
        <taxon>Characeae</taxon>
        <taxon>Chara</taxon>
    </lineage>
</organism>
<evidence type="ECO:0000313" key="2">
    <source>
        <dbReference type="Proteomes" id="UP000265515"/>
    </source>
</evidence>
<reference evidence="1 2" key="1">
    <citation type="journal article" date="2018" name="Cell">
        <title>The Chara Genome: Secondary Complexity and Implications for Plant Terrestrialization.</title>
        <authorList>
            <person name="Nishiyama T."/>
            <person name="Sakayama H."/>
            <person name="Vries J.D."/>
            <person name="Buschmann H."/>
            <person name="Saint-Marcoux D."/>
            <person name="Ullrich K.K."/>
            <person name="Haas F.B."/>
            <person name="Vanderstraeten L."/>
            <person name="Becker D."/>
            <person name="Lang D."/>
            <person name="Vosolsobe S."/>
            <person name="Rombauts S."/>
            <person name="Wilhelmsson P.K.I."/>
            <person name="Janitza P."/>
            <person name="Kern R."/>
            <person name="Heyl A."/>
            <person name="Rumpler F."/>
            <person name="Villalobos L.I.A.C."/>
            <person name="Clay J.M."/>
            <person name="Skokan R."/>
            <person name="Toyoda A."/>
            <person name="Suzuki Y."/>
            <person name="Kagoshima H."/>
            <person name="Schijlen E."/>
            <person name="Tajeshwar N."/>
            <person name="Catarino B."/>
            <person name="Hetherington A.J."/>
            <person name="Saltykova A."/>
            <person name="Bonnot C."/>
            <person name="Breuninger H."/>
            <person name="Symeonidi A."/>
            <person name="Radhakrishnan G.V."/>
            <person name="Van Nieuwerburgh F."/>
            <person name="Deforce D."/>
            <person name="Chang C."/>
            <person name="Karol K.G."/>
            <person name="Hedrich R."/>
            <person name="Ulvskov P."/>
            <person name="Glockner G."/>
            <person name="Delwiche C.F."/>
            <person name="Petrasek J."/>
            <person name="Van de Peer Y."/>
            <person name="Friml J."/>
            <person name="Beilby M."/>
            <person name="Dolan L."/>
            <person name="Kohara Y."/>
            <person name="Sugano S."/>
            <person name="Fujiyama A."/>
            <person name="Delaux P.-M."/>
            <person name="Quint M."/>
            <person name="TheiBen G."/>
            <person name="Hagemann M."/>
            <person name="Harholt J."/>
            <person name="Dunand C."/>
            <person name="Zachgo S."/>
            <person name="Langdale J."/>
            <person name="Maumus F."/>
            <person name="Straeten D.V.D."/>
            <person name="Gould S.B."/>
            <person name="Rensing S.A."/>
        </authorList>
    </citation>
    <scope>NUCLEOTIDE SEQUENCE [LARGE SCALE GENOMIC DNA]</scope>
    <source>
        <strain evidence="1 2">S276</strain>
    </source>
</reference>
<name>A0A388LD57_CHABU</name>
<accession>A0A388LD57</accession>
<dbReference type="Proteomes" id="UP000265515">
    <property type="component" value="Unassembled WGS sequence"/>
</dbReference>
<keyword evidence="2" id="KW-1185">Reference proteome</keyword>
<proteinExistence type="predicted"/>
<comment type="caution">
    <text evidence="1">The sequence shown here is derived from an EMBL/GenBank/DDBJ whole genome shotgun (WGS) entry which is preliminary data.</text>
</comment>
<sequence>MFVYCEMRTLSVRGKPLPQERVHAGVAVREWLCASDSLQVASRVLFAMCNSQEESVIMGVLCHSGCPAPLRSTVMGW</sequence>
<dbReference type="EMBL" id="BFEA01000340">
    <property type="protein sequence ID" value="GBG80239.1"/>
    <property type="molecule type" value="Genomic_DNA"/>
</dbReference>
<dbReference type="Gramene" id="GBG80239">
    <property type="protein sequence ID" value="GBG80239"/>
    <property type="gene ID" value="CBR_g30604"/>
</dbReference>